<reference evidence="2" key="1">
    <citation type="submission" date="2020-08" db="EMBL/GenBank/DDBJ databases">
        <title>Multicomponent nature underlies the extraordinary mechanical properties of spider dragline silk.</title>
        <authorList>
            <person name="Kono N."/>
            <person name="Nakamura H."/>
            <person name="Mori M."/>
            <person name="Yoshida Y."/>
            <person name="Ohtoshi R."/>
            <person name="Malay A.D."/>
            <person name="Moran D.A.P."/>
            <person name="Tomita M."/>
            <person name="Numata K."/>
            <person name="Arakawa K."/>
        </authorList>
    </citation>
    <scope>NUCLEOTIDE SEQUENCE</scope>
</reference>
<evidence type="ECO:0000256" key="1">
    <source>
        <dbReference type="SAM" id="MobiDB-lite"/>
    </source>
</evidence>
<keyword evidence="3" id="KW-1185">Reference proteome</keyword>
<evidence type="ECO:0000313" key="2">
    <source>
        <dbReference type="EMBL" id="GFX88140.1"/>
    </source>
</evidence>
<comment type="caution">
    <text evidence="2">The sequence shown here is derived from an EMBL/GenBank/DDBJ whole genome shotgun (WGS) entry which is preliminary data.</text>
</comment>
<evidence type="ECO:0000313" key="3">
    <source>
        <dbReference type="Proteomes" id="UP000887159"/>
    </source>
</evidence>
<feature type="region of interest" description="Disordered" evidence="1">
    <location>
        <begin position="97"/>
        <end position="133"/>
    </location>
</feature>
<gene>
    <name evidence="2" type="ORF">TNCV_159551</name>
</gene>
<dbReference type="AlphaFoldDB" id="A0A8X6RD18"/>
<feature type="compositionally biased region" description="Polar residues" evidence="1">
    <location>
        <begin position="117"/>
        <end position="133"/>
    </location>
</feature>
<protein>
    <submittedName>
        <fullName evidence="2">Uncharacterized protein</fullName>
    </submittedName>
</protein>
<organism evidence="2 3">
    <name type="scientific">Trichonephila clavipes</name>
    <name type="common">Golden silk orbweaver</name>
    <name type="synonym">Nephila clavipes</name>
    <dbReference type="NCBI Taxonomy" id="2585209"/>
    <lineage>
        <taxon>Eukaryota</taxon>
        <taxon>Metazoa</taxon>
        <taxon>Ecdysozoa</taxon>
        <taxon>Arthropoda</taxon>
        <taxon>Chelicerata</taxon>
        <taxon>Arachnida</taxon>
        <taxon>Araneae</taxon>
        <taxon>Araneomorphae</taxon>
        <taxon>Entelegynae</taxon>
        <taxon>Araneoidea</taxon>
        <taxon>Nephilidae</taxon>
        <taxon>Trichonephila</taxon>
    </lineage>
</organism>
<feature type="compositionally biased region" description="Acidic residues" evidence="1">
    <location>
        <begin position="100"/>
        <end position="112"/>
    </location>
</feature>
<dbReference type="Proteomes" id="UP000887159">
    <property type="component" value="Unassembled WGS sequence"/>
</dbReference>
<accession>A0A8X6RD18</accession>
<sequence length="133" mass="15234">MTDFKFITLFTRTPAEAWDSLERLSLKNARNKLWPDLEGEKDSNDDHREEITDFVQSIPGFQECDEEDVVTWMACDAEDYGFQILHDDEIVTAVQRESDPVDDETVEDEDNNNESSKGPSNADAFSTFKTAME</sequence>
<proteinExistence type="predicted"/>
<name>A0A8X6RD18_TRICX</name>
<dbReference type="EMBL" id="BMAU01021046">
    <property type="protein sequence ID" value="GFX88140.1"/>
    <property type="molecule type" value="Genomic_DNA"/>
</dbReference>